<dbReference type="SMART" id="SM00448">
    <property type="entry name" value="REC"/>
    <property type="match status" value="1"/>
</dbReference>
<dbReference type="InterPro" id="IPR001789">
    <property type="entry name" value="Sig_transdc_resp-reg_receiver"/>
</dbReference>
<evidence type="ECO:0000259" key="9">
    <source>
        <dbReference type="PROSITE" id="PS51755"/>
    </source>
</evidence>
<dbReference type="SUPFAM" id="SSF52172">
    <property type="entry name" value="CheY-like"/>
    <property type="match status" value="1"/>
</dbReference>
<dbReference type="GO" id="GO:0032993">
    <property type="term" value="C:protein-DNA complex"/>
    <property type="evidence" value="ECO:0007669"/>
    <property type="project" value="TreeGrafter"/>
</dbReference>
<accession>A0A015YI18</accession>
<dbReference type="GO" id="GO:0000156">
    <property type="term" value="F:phosphorelay response regulator activity"/>
    <property type="evidence" value="ECO:0007669"/>
    <property type="project" value="TreeGrafter"/>
</dbReference>
<dbReference type="InterPro" id="IPR036388">
    <property type="entry name" value="WH-like_DNA-bd_sf"/>
</dbReference>
<name>A0A015YI18_BACFG</name>
<evidence type="ECO:0000259" key="8">
    <source>
        <dbReference type="PROSITE" id="PS50110"/>
    </source>
</evidence>
<dbReference type="AlphaFoldDB" id="A0A015YI18"/>
<keyword evidence="5" id="KW-0804">Transcription</keyword>
<evidence type="ECO:0000313" key="11">
    <source>
        <dbReference type="Proteomes" id="UP000022272"/>
    </source>
</evidence>
<dbReference type="Gene3D" id="1.10.10.10">
    <property type="entry name" value="Winged helix-like DNA-binding domain superfamily/Winged helix DNA-binding domain"/>
    <property type="match status" value="1"/>
</dbReference>
<keyword evidence="3" id="KW-0805">Transcription regulation</keyword>
<dbReference type="Proteomes" id="UP000022272">
    <property type="component" value="Unassembled WGS sequence"/>
</dbReference>
<dbReference type="PROSITE" id="PS50110">
    <property type="entry name" value="RESPONSE_REGULATORY"/>
    <property type="match status" value="1"/>
</dbReference>
<feature type="domain" description="OmpR/PhoB-type" evidence="9">
    <location>
        <begin position="124"/>
        <end position="222"/>
    </location>
</feature>
<evidence type="ECO:0000313" key="10">
    <source>
        <dbReference type="EMBL" id="EXZ46095.1"/>
    </source>
</evidence>
<dbReference type="Gene3D" id="3.40.50.2300">
    <property type="match status" value="1"/>
</dbReference>
<evidence type="ECO:0000256" key="1">
    <source>
        <dbReference type="ARBA" id="ARBA00022553"/>
    </source>
</evidence>
<dbReference type="InterPro" id="IPR011006">
    <property type="entry name" value="CheY-like_superfamily"/>
</dbReference>
<evidence type="ECO:0000256" key="6">
    <source>
        <dbReference type="PROSITE-ProRule" id="PRU00169"/>
    </source>
</evidence>
<feature type="domain" description="Response regulatory" evidence="8">
    <location>
        <begin position="6"/>
        <end position="120"/>
    </location>
</feature>
<dbReference type="PROSITE" id="PS51755">
    <property type="entry name" value="OMPR_PHOB"/>
    <property type="match status" value="1"/>
</dbReference>
<dbReference type="Pfam" id="PF00486">
    <property type="entry name" value="Trans_reg_C"/>
    <property type="match status" value="1"/>
</dbReference>
<dbReference type="CDD" id="cd00383">
    <property type="entry name" value="trans_reg_C"/>
    <property type="match status" value="1"/>
</dbReference>
<protein>
    <submittedName>
        <fullName evidence="10">Transcriptional regulatory family protein</fullName>
    </submittedName>
</protein>
<dbReference type="PANTHER" id="PTHR48111">
    <property type="entry name" value="REGULATOR OF RPOS"/>
    <property type="match status" value="1"/>
</dbReference>
<evidence type="ECO:0000256" key="4">
    <source>
        <dbReference type="ARBA" id="ARBA00023125"/>
    </source>
</evidence>
<gene>
    <name evidence="10" type="ORF">M076_0649</name>
</gene>
<dbReference type="EMBL" id="JGDM01000013">
    <property type="protein sequence ID" value="EXZ46095.1"/>
    <property type="molecule type" value="Genomic_DNA"/>
</dbReference>
<dbReference type="PATRIC" id="fig|1339280.3.peg.627"/>
<feature type="DNA-binding region" description="OmpR/PhoB-type" evidence="7">
    <location>
        <begin position="124"/>
        <end position="222"/>
    </location>
</feature>
<evidence type="ECO:0000256" key="7">
    <source>
        <dbReference type="PROSITE-ProRule" id="PRU01091"/>
    </source>
</evidence>
<feature type="modified residue" description="4-aspartylphosphate" evidence="6">
    <location>
        <position position="55"/>
    </location>
</feature>
<keyword evidence="2" id="KW-0902">Two-component regulatory system</keyword>
<keyword evidence="4 7" id="KW-0238">DNA-binding</keyword>
<dbReference type="GO" id="GO:0006355">
    <property type="term" value="P:regulation of DNA-templated transcription"/>
    <property type="evidence" value="ECO:0007669"/>
    <property type="project" value="InterPro"/>
</dbReference>
<reference evidence="10 11" key="1">
    <citation type="submission" date="2014-02" db="EMBL/GenBank/DDBJ databases">
        <authorList>
            <person name="Sears C."/>
            <person name="Carroll K."/>
            <person name="Sack B.R."/>
            <person name="Qadri F."/>
            <person name="Myers L.L."/>
            <person name="Chung G.-T."/>
            <person name="Escheverria P."/>
            <person name="Fraser C.M."/>
            <person name="Sadzewicz L."/>
            <person name="Shefchek K.A."/>
            <person name="Tallon L."/>
            <person name="Das S.P."/>
            <person name="Daugherty S."/>
            <person name="Mongodin E.F."/>
        </authorList>
    </citation>
    <scope>NUCLEOTIDE SEQUENCE [LARGE SCALE GENOMIC DNA]</scope>
    <source>
        <strain evidence="10 11">2-F-2 #4</strain>
    </source>
</reference>
<dbReference type="SMART" id="SM00862">
    <property type="entry name" value="Trans_reg_C"/>
    <property type="match status" value="1"/>
</dbReference>
<keyword evidence="1 6" id="KW-0597">Phosphoprotein</keyword>
<dbReference type="InterPro" id="IPR001867">
    <property type="entry name" value="OmpR/PhoB-type_DNA-bd"/>
</dbReference>
<dbReference type="PANTHER" id="PTHR48111:SF1">
    <property type="entry name" value="TWO-COMPONENT RESPONSE REGULATOR ORR33"/>
    <property type="match status" value="1"/>
</dbReference>
<proteinExistence type="predicted"/>
<evidence type="ECO:0000256" key="3">
    <source>
        <dbReference type="ARBA" id="ARBA00023015"/>
    </source>
</evidence>
<dbReference type="Pfam" id="PF00072">
    <property type="entry name" value="Response_reg"/>
    <property type="match status" value="1"/>
</dbReference>
<comment type="caution">
    <text evidence="10">The sequence shown here is derived from an EMBL/GenBank/DDBJ whole genome shotgun (WGS) entry which is preliminary data.</text>
</comment>
<evidence type="ECO:0000256" key="5">
    <source>
        <dbReference type="ARBA" id="ARBA00023163"/>
    </source>
</evidence>
<dbReference type="InterPro" id="IPR039420">
    <property type="entry name" value="WalR-like"/>
</dbReference>
<dbReference type="CDD" id="cd00156">
    <property type="entry name" value="REC"/>
    <property type="match status" value="1"/>
</dbReference>
<organism evidence="10 11">
    <name type="scientific">Bacteroides fragilis str. 2-F-2 #4</name>
    <dbReference type="NCBI Taxonomy" id="1339280"/>
    <lineage>
        <taxon>Bacteria</taxon>
        <taxon>Pseudomonadati</taxon>
        <taxon>Bacteroidota</taxon>
        <taxon>Bacteroidia</taxon>
        <taxon>Bacteroidales</taxon>
        <taxon>Bacteroidaceae</taxon>
        <taxon>Bacteroides</taxon>
    </lineage>
</organism>
<dbReference type="GO" id="GO:0005829">
    <property type="term" value="C:cytosol"/>
    <property type="evidence" value="ECO:0007669"/>
    <property type="project" value="TreeGrafter"/>
</dbReference>
<dbReference type="GO" id="GO:0000976">
    <property type="term" value="F:transcription cis-regulatory region binding"/>
    <property type="evidence" value="ECO:0007669"/>
    <property type="project" value="TreeGrafter"/>
</dbReference>
<evidence type="ECO:0000256" key="2">
    <source>
        <dbReference type="ARBA" id="ARBA00023012"/>
    </source>
</evidence>
<dbReference type="RefSeq" id="WP_032569798.1">
    <property type="nucleotide sequence ID" value="NZ_JGDM01000013.1"/>
</dbReference>
<sequence>MEAKVKILFIDDDITFGRICTIILQEKGYEVFYQTTLNGAKACIAEAHPDIIVLDVEIGNQNGIEVAPEIKVIAPNVPVLFISSHTESHWVVQALEAGAVAYLKKPFHAEELIAYVERFAVQRPSQLRIGSLSLDTETRILFADDSTVIKQLSESEYKLVRLLLIHKNHIVGRGQIEMELWGNTEGNEQSTNNLIFKIRKYLVADSDIALETIPRSGYRLSVKLEKQKRRVSDCF</sequence>